<evidence type="ECO:0000313" key="11">
    <source>
        <dbReference type="EnsemblMetazoa" id="LLOJ010953-PA"/>
    </source>
</evidence>
<dbReference type="GO" id="GO:0005886">
    <property type="term" value="C:plasma membrane"/>
    <property type="evidence" value="ECO:0007669"/>
    <property type="project" value="UniProtKB-SubCell"/>
</dbReference>
<feature type="transmembrane region" description="Helical" evidence="10">
    <location>
        <begin position="123"/>
        <end position="149"/>
    </location>
</feature>
<keyword evidence="6 10" id="KW-1133">Transmembrane helix</keyword>
<evidence type="ECO:0000256" key="10">
    <source>
        <dbReference type="RuleBase" id="RU351113"/>
    </source>
</evidence>
<keyword evidence="5 10" id="KW-0552">Olfaction</keyword>
<dbReference type="AlphaFoldDB" id="A0A3F2ZDI7"/>
<comment type="subcellular location">
    <subcellularLocation>
        <location evidence="1 10">Cell membrane</location>
        <topology evidence="1 10">Multi-pass membrane protein</topology>
    </subcellularLocation>
</comment>
<feature type="transmembrane region" description="Helical" evidence="10">
    <location>
        <begin position="347"/>
        <end position="367"/>
    </location>
</feature>
<evidence type="ECO:0000256" key="1">
    <source>
        <dbReference type="ARBA" id="ARBA00004651"/>
    </source>
</evidence>
<evidence type="ECO:0000256" key="7">
    <source>
        <dbReference type="ARBA" id="ARBA00023136"/>
    </source>
</evidence>
<evidence type="ECO:0000256" key="2">
    <source>
        <dbReference type="ARBA" id="ARBA00022475"/>
    </source>
</evidence>
<evidence type="ECO:0000256" key="3">
    <source>
        <dbReference type="ARBA" id="ARBA00022606"/>
    </source>
</evidence>
<dbReference type="GO" id="GO:0004984">
    <property type="term" value="F:olfactory receptor activity"/>
    <property type="evidence" value="ECO:0007669"/>
    <property type="project" value="InterPro"/>
</dbReference>
<keyword evidence="7 10" id="KW-0472">Membrane</keyword>
<sequence length="368" mass="43245">MVNLQAKEEFLKITKFIYFSIRLVTFDCGFFSKNAGKFLSLFYIFINIYLTFEKTSLVEQENILELCLGFCTIVGLGSISTKVFTVCYYEDEIVELFTWIENFYFDNTEPILVKLRAKSLDKILWILKLFLKFYISFIVFVVTYVNFYYLINDIQVINIPWGMPKTITVYLQLVIYFSFTVIYGIPIMCFGCLGIIFIEILNFFNESIALLENSEEESLDNGFILILHKLHCEIYGKFCIYESIFAYSVFFDLFFNTTSMIGIMLLTRLYPDISIFYIIFITLASQILIYCIFGELIFTETEKILESLYMTKWYDLNREDKRAILLLMMMSSRPFGLKAAGMYNINIILFVQIIKLGFSYCAILYAFL</sequence>
<dbReference type="EMBL" id="AJWK01033119">
    <property type="status" value="NOT_ANNOTATED_CDS"/>
    <property type="molecule type" value="Genomic_DNA"/>
</dbReference>
<keyword evidence="9 10" id="KW-0807">Transducer</keyword>
<keyword evidence="4 10" id="KW-0812">Transmembrane</keyword>
<dbReference type="VEuPathDB" id="VectorBase:LLONM1_009230"/>
<dbReference type="Pfam" id="PF02949">
    <property type="entry name" value="7tm_6"/>
    <property type="match status" value="1"/>
</dbReference>
<feature type="transmembrane region" description="Helical" evidence="10">
    <location>
        <begin position="244"/>
        <end position="267"/>
    </location>
</feature>
<organism evidence="11 12">
    <name type="scientific">Lutzomyia longipalpis</name>
    <name type="common">Sand fly</name>
    <dbReference type="NCBI Taxonomy" id="7200"/>
    <lineage>
        <taxon>Eukaryota</taxon>
        <taxon>Metazoa</taxon>
        <taxon>Ecdysozoa</taxon>
        <taxon>Arthropoda</taxon>
        <taxon>Hexapoda</taxon>
        <taxon>Insecta</taxon>
        <taxon>Pterygota</taxon>
        <taxon>Neoptera</taxon>
        <taxon>Endopterygota</taxon>
        <taxon>Diptera</taxon>
        <taxon>Nematocera</taxon>
        <taxon>Psychodoidea</taxon>
        <taxon>Psychodidae</taxon>
        <taxon>Lutzomyia</taxon>
        <taxon>Lutzomyia</taxon>
    </lineage>
</organism>
<keyword evidence="2" id="KW-1003">Cell membrane</keyword>
<dbReference type="PANTHER" id="PTHR21137:SF35">
    <property type="entry name" value="ODORANT RECEPTOR 19A-RELATED"/>
    <property type="match status" value="1"/>
</dbReference>
<keyword evidence="3 10" id="KW-0716">Sensory transduction</keyword>
<protein>
    <recommendedName>
        <fullName evidence="10">Odorant receptor</fullName>
    </recommendedName>
</protein>
<dbReference type="EnsemblMetazoa" id="LLOJ010953-RA">
    <property type="protein sequence ID" value="LLOJ010953-PA"/>
    <property type="gene ID" value="LLOJ010953"/>
</dbReference>
<dbReference type="VEuPathDB" id="VectorBase:LLOJ010953"/>
<evidence type="ECO:0000256" key="5">
    <source>
        <dbReference type="ARBA" id="ARBA00022725"/>
    </source>
</evidence>
<dbReference type="GO" id="GO:0005549">
    <property type="term" value="F:odorant binding"/>
    <property type="evidence" value="ECO:0007669"/>
    <property type="project" value="InterPro"/>
</dbReference>
<evidence type="ECO:0000256" key="8">
    <source>
        <dbReference type="ARBA" id="ARBA00023170"/>
    </source>
</evidence>
<keyword evidence="8 10" id="KW-0675">Receptor</keyword>
<reference evidence="11" key="1">
    <citation type="submission" date="2020-05" db="UniProtKB">
        <authorList>
            <consortium name="EnsemblMetazoa"/>
        </authorList>
    </citation>
    <scope>IDENTIFICATION</scope>
    <source>
        <strain evidence="11">Jacobina</strain>
    </source>
</reference>
<evidence type="ECO:0000313" key="12">
    <source>
        <dbReference type="Proteomes" id="UP000092461"/>
    </source>
</evidence>
<feature type="transmembrane region" description="Helical" evidence="10">
    <location>
        <begin position="169"/>
        <end position="198"/>
    </location>
</feature>
<comment type="similarity">
    <text evidence="10">Belongs to the insect chemoreceptor superfamily. Heteromeric odorant receptor channel (TC 1.A.69) family.</text>
</comment>
<accession>A0A3F2ZDI7</accession>
<proteinExistence type="inferred from homology"/>
<name>A0A3F2ZDI7_LUTLO</name>
<dbReference type="InterPro" id="IPR004117">
    <property type="entry name" value="7tm6_olfct_rcpt"/>
</dbReference>
<dbReference type="PANTHER" id="PTHR21137">
    <property type="entry name" value="ODORANT RECEPTOR"/>
    <property type="match status" value="1"/>
</dbReference>
<evidence type="ECO:0000256" key="9">
    <source>
        <dbReference type="ARBA" id="ARBA00023224"/>
    </source>
</evidence>
<comment type="caution">
    <text evidence="10">Lacks conserved residue(s) required for the propagation of feature annotation.</text>
</comment>
<keyword evidence="12" id="KW-1185">Reference proteome</keyword>
<evidence type="ECO:0000256" key="4">
    <source>
        <dbReference type="ARBA" id="ARBA00022692"/>
    </source>
</evidence>
<dbReference type="Proteomes" id="UP000092461">
    <property type="component" value="Unassembled WGS sequence"/>
</dbReference>
<feature type="transmembrane region" description="Helical" evidence="10">
    <location>
        <begin position="273"/>
        <end position="293"/>
    </location>
</feature>
<evidence type="ECO:0000256" key="6">
    <source>
        <dbReference type="ARBA" id="ARBA00022989"/>
    </source>
</evidence>
<dbReference type="GO" id="GO:0007165">
    <property type="term" value="P:signal transduction"/>
    <property type="evidence" value="ECO:0007669"/>
    <property type="project" value="UniProtKB-KW"/>
</dbReference>